<dbReference type="Proteomes" id="UP000431901">
    <property type="component" value="Unassembled WGS sequence"/>
</dbReference>
<feature type="active site" description="Proton acceptor" evidence="2">
    <location>
        <position position="201"/>
    </location>
</feature>
<dbReference type="OrthoDB" id="4080114at2"/>
<dbReference type="EMBL" id="WUTW01000005">
    <property type="protein sequence ID" value="MXQ66824.1"/>
    <property type="molecule type" value="Genomic_DNA"/>
</dbReference>
<dbReference type="GO" id="GO:0016787">
    <property type="term" value="F:hydrolase activity"/>
    <property type="evidence" value="ECO:0007669"/>
    <property type="project" value="UniProtKB-UniRule"/>
</dbReference>
<keyword evidence="1 2" id="KW-0443">Lipid metabolism</keyword>
<evidence type="ECO:0000313" key="5">
    <source>
        <dbReference type="Proteomes" id="UP000431901"/>
    </source>
</evidence>
<dbReference type="AlphaFoldDB" id="A0A6I4WIK9"/>
<keyword evidence="5" id="KW-1185">Reference proteome</keyword>
<accession>A0A6I4WIK9</accession>
<dbReference type="Pfam" id="PF01734">
    <property type="entry name" value="Patatin"/>
    <property type="match status" value="1"/>
</dbReference>
<keyword evidence="2" id="KW-0378">Hydrolase</keyword>
<keyword evidence="2" id="KW-0442">Lipid degradation</keyword>
<dbReference type="SUPFAM" id="SSF52151">
    <property type="entry name" value="FabD/lysophospholipase-like"/>
    <property type="match status" value="1"/>
</dbReference>
<feature type="domain" description="PNPLA" evidence="3">
    <location>
        <begin position="44"/>
        <end position="214"/>
    </location>
</feature>
<proteinExistence type="predicted"/>
<protein>
    <submittedName>
        <fullName evidence="4">Patatin</fullName>
    </submittedName>
</protein>
<dbReference type="InterPro" id="IPR002641">
    <property type="entry name" value="PNPLA_dom"/>
</dbReference>
<dbReference type="GO" id="GO:0016042">
    <property type="term" value="P:lipid catabolic process"/>
    <property type="evidence" value="ECO:0007669"/>
    <property type="project" value="UniProtKB-UniRule"/>
</dbReference>
<sequence>MRQRNSETSGVALSQGKDVLAVLNERRDSGSKPGMRSDKYRIALAVEGGGMRGLISGAMLTAVRELGYGDCFDAVYASSAGAINSAYFVAGDDWPALVVYYDELVGKEFYDRRRVLRGQSALSLDFVLDEVMEHRHPLDYRKVIDSPVQLCVLVTSIHSLTPMAMRGFSGKGALKSALRASACIPLLAGPGVSIGDDMMMDGSLVLAHPVLAAEKDGFTHALVIRTRMREKATRPGAGVKLTALALNRVAAGLGTAYASALADYDDLRLRLARDDATGDPPFPMMEIACHTGSHAVSRLTRDRGVLFAGMRAGYDAAYTALTGTAAPKIYLRPAVDPALLAAKTETLPG</sequence>
<evidence type="ECO:0000256" key="1">
    <source>
        <dbReference type="ARBA" id="ARBA00023098"/>
    </source>
</evidence>
<dbReference type="Gene3D" id="3.40.1090.10">
    <property type="entry name" value="Cytosolic phospholipase A2 catalytic domain"/>
    <property type="match status" value="1"/>
</dbReference>
<reference evidence="4 5" key="1">
    <citation type="submission" date="2019-12" db="EMBL/GenBank/DDBJ databases">
        <title>Nocardia macrotermitis sp. nov. and Nocardia aurantia sp. nov., isolated from the gut of the fungus growing-termite Macrotermes natalensis.</title>
        <authorList>
            <person name="Christine B."/>
            <person name="Rene B."/>
        </authorList>
    </citation>
    <scope>NUCLEOTIDE SEQUENCE [LARGE SCALE GENOMIC DNA]</scope>
    <source>
        <strain evidence="4 5">DSM 102126</strain>
    </source>
</reference>
<gene>
    <name evidence="4" type="ORF">GQ466_22665</name>
</gene>
<feature type="short sequence motif" description="GXGXXG" evidence="2">
    <location>
        <begin position="48"/>
        <end position="53"/>
    </location>
</feature>
<comment type="caution">
    <text evidence="4">The sequence shown here is derived from an EMBL/GenBank/DDBJ whole genome shotgun (WGS) entry which is preliminary data.</text>
</comment>
<name>A0A6I4WIK9_9ACTN</name>
<comment type="caution">
    <text evidence="2">Lacks conserved residue(s) required for the propagation of feature annotation.</text>
</comment>
<dbReference type="RefSeq" id="WP_161105017.1">
    <property type="nucleotide sequence ID" value="NZ_JBHLYI010000003.1"/>
</dbReference>
<evidence type="ECO:0000259" key="3">
    <source>
        <dbReference type="PROSITE" id="PS51635"/>
    </source>
</evidence>
<dbReference type="InterPro" id="IPR016035">
    <property type="entry name" value="Acyl_Trfase/lysoPLipase"/>
</dbReference>
<evidence type="ECO:0000313" key="4">
    <source>
        <dbReference type="EMBL" id="MXQ66824.1"/>
    </source>
</evidence>
<dbReference type="PROSITE" id="PS51635">
    <property type="entry name" value="PNPLA"/>
    <property type="match status" value="1"/>
</dbReference>
<evidence type="ECO:0000256" key="2">
    <source>
        <dbReference type="PROSITE-ProRule" id="PRU01161"/>
    </source>
</evidence>
<organism evidence="4 5">
    <name type="scientific">Actinomadura rayongensis</name>
    <dbReference type="NCBI Taxonomy" id="1429076"/>
    <lineage>
        <taxon>Bacteria</taxon>
        <taxon>Bacillati</taxon>
        <taxon>Actinomycetota</taxon>
        <taxon>Actinomycetes</taxon>
        <taxon>Streptosporangiales</taxon>
        <taxon>Thermomonosporaceae</taxon>
        <taxon>Actinomadura</taxon>
    </lineage>
</organism>
<feature type="active site" description="Nucleophile" evidence="2">
    <location>
        <position position="79"/>
    </location>
</feature>